<keyword evidence="1" id="KW-1133">Transmembrane helix</keyword>
<evidence type="ECO:0000313" key="2">
    <source>
        <dbReference type="EMBL" id="TWS96928.1"/>
    </source>
</evidence>
<accession>A0A5C5SA23</accession>
<dbReference type="RefSeq" id="WP_146567867.1">
    <property type="nucleotide sequence ID" value="NZ_VOHL01000006.1"/>
</dbReference>
<feature type="transmembrane region" description="Helical" evidence="1">
    <location>
        <begin position="7"/>
        <end position="28"/>
    </location>
</feature>
<dbReference type="EMBL" id="VOHL01000006">
    <property type="protein sequence ID" value="TWS96928.1"/>
    <property type="molecule type" value="Genomic_DNA"/>
</dbReference>
<keyword evidence="1" id="KW-0472">Membrane</keyword>
<evidence type="ECO:0000313" key="3">
    <source>
        <dbReference type="Proteomes" id="UP000317430"/>
    </source>
</evidence>
<gene>
    <name evidence="2" type="ORF">FRX57_06555</name>
</gene>
<evidence type="ECO:0000256" key="1">
    <source>
        <dbReference type="SAM" id="Phobius"/>
    </source>
</evidence>
<comment type="caution">
    <text evidence="2">The sequence shown here is derived from an EMBL/GenBank/DDBJ whole genome shotgun (WGS) entry which is preliminary data.</text>
</comment>
<reference evidence="2 3" key="1">
    <citation type="submission" date="2019-08" db="EMBL/GenBank/DDBJ databases">
        <authorList>
            <person name="Lei W."/>
        </authorList>
    </citation>
    <scope>NUCLEOTIDE SEQUENCE [LARGE SCALE GENOMIC DNA]</scope>
    <source>
        <strain evidence="2 3">CCUG 66496</strain>
    </source>
</reference>
<dbReference type="GO" id="GO:0016020">
    <property type="term" value="C:membrane"/>
    <property type="evidence" value="ECO:0007669"/>
    <property type="project" value="InterPro"/>
</dbReference>
<dbReference type="Pfam" id="PF02325">
    <property type="entry name" value="CCB3_YggT"/>
    <property type="match status" value="1"/>
</dbReference>
<dbReference type="Proteomes" id="UP000317430">
    <property type="component" value="Unassembled WGS sequence"/>
</dbReference>
<keyword evidence="3" id="KW-1185">Reference proteome</keyword>
<keyword evidence="1" id="KW-0812">Transmembrane</keyword>
<dbReference type="OrthoDB" id="47652at2"/>
<protein>
    <submittedName>
        <fullName evidence="2">YggT family protein</fullName>
    </submittedName>
</protein>
<dbReference type="InterPro" id="IPR003425">
    <property type="entry name" value="CCB3/YggT"/>
</dbReference>
<organism evidence="2 3">
    <name type="scientific">Streptococcus cuniculipharyngis</name>
    <dbReference type="NCBI Taxonomy" id="1562651"/>
    <lineage>
        <taxon>Bacteria</taxon>
        <taxon>Bacillati</taxon>
        <taxon>Bacillota</taxon>
        <taxon>Bacilli</taxon>
        <taxon>Lactobacillales</taxon>
        <taxon>Streptococcaceae</taxon>
        <taxon>Streptococcus</taxon>
    </lineage>
</organism>
<proteinExistence type="predicted"/>
<feature type="transmembrane region" description="Helical" evidence="1">
    <location>
        <begin position="56"/>
        <end position="83"/>
    </location>
</feature>
<sequence>MEFVIIIALRFIQVYSYILLIYAVLSWFPGAYETRLGQLISSLVEPVVKPFRRFRLVFAGLDFTIFVLMGILNWLSGFLLNLLNR</sequence>
<dbReference type="AlphaFoldDB" id="A0A5C5SA23"/>
<name>A0A5C5SA23_9STRE</name>